<protein>
    <submittedName>
        <fullName evidence="1">Uncharacterized protein</fullName>
    </submittedName>
</protein>
<evidence type="ECO:0000313" key="1">
    <source>
        <dbReference type="EMBL" id="ARE85297.1"/>
    </source>
</evidence>
<evidence type="ECO:0000313" key="2">
    <source>
        <dbReference type="Proteomes" id="UP000192273"/>
    </source>
</evidence>
<organism evidence="1 2">
    <name type="scientific">Roseovarius mucosus</name>
    <dbReference type="NCBI Taxonomy" id="215743"/>
    <lineage>
        <taxon>Bacteria</taxon>
        <taxon>Pseudomonadati</taxon>
        <taxon>Pseudomonadota</taxon>
        <taxon>Alphaproteobacteria</taxon>
        <taxon>Rhodobacterales</taxon>
        <taxon>Roseobacteraceae</taxon>
        <taxon>Roseovarius</taxon>
    </lineage>
</organism>
<proteinExistence type="predicted"/>
<dbReference type="EMBL" id="CP020474">
    <property type="protein sequence ID" value="ARE85297.1"/>
    <property type="molecule type" value="Genomic_DNA"/>
</dbReference>
<dbReference type="RefSeq" id="WP_081508379.1">
    <property type="nucleotide sequence ID" value="NZ_CP020474.1"/>
</dbReference>
<gene>
    <name evidence="1" type="ORF">ROSMUCSMR3_03849</name>
</gene>
<sequence>MATTTYFDETIKDQDERCSMNVEFGRCSFYSGCDVKSGQGTDSIILKVNDECVIMDIQMAKKFVNAAADVGRYFGILDE</sequence>
<dbReference type="KEGG" id="rmm:ROSMUCSMR3_03849"/>
<accession>A0A1V0RU39</accession>
<dbReference type="Proteomes" id="UP000192273">
    <property type="component" value="Chromosome"/>
</dbReference>
<dbReference type="OrthoDB" id="9013357at2"/>
<name>A0A1V0RU39_9RHOB</name>
<dbReference type="AlphaFoldDB" id="A0A1V0RU39"/>
<keyword evidence="2" id="KW-1185">Reference proteome</keyword>
<reference evidence="1 2" key="1">
    <citation type="submission" date="2017-03" db="EMBL/GenBank/DDBJ databases">
        <title>Genome Sequence of Roseovarius mucosus strain SMR3 Isolated from a culture of the Diatom Skeletonema marinoi.</title>
        <authorList>
            <person name="Topel M."/>
            <person name="Pinder M."/>
            <person name="Johansson O.N."/>
            <person name="Kourtchenko O."/>
            <person name="Godhe A."/>
            <person name="Clarke A.K."/>
        </authorList>
    </citation>
    <scope>NUCLEOTIDE SEQUENCE [LARGE SCALE GENOMIC DNA]</scope>
    <source>
        <strain evidence="1 2">SMR3</strain>
    </source>
</reference>